<dbReference type="Gene3D" id="1.10.1740.10">
    <property type="match status" value="1"/>
</dbReference>
<dbReference type="SUPFAM" id="SSF88659">
    <property type="entry name" value="Sigma3 and sigma4 domains of RNA polymerase sigma factors"/>
    <property type="match status" value="1"/>
</dbReference>
<evidence type="ECO:0000313" key="9">
    <source>
        <dbReference type="Proteomes" id="UP001595833"/>
    </source>
</evidence>
<protein>
    <submittedName>
        <fullName evidence="8">RNA polymerase sigma factor</fullName>
    </submittedName>
</protein>
<dbReference type="InterPro" id="IPR013249">
    <property type="entry name" value="RNA_pol_sigma70_r4_t2"/>
</dbReference>
<evidence type="ECO:0000256" key="4">
    <source>
        <dbReference type="ARBA" id="ARBA00023125"/>
    </source>
</evidence>
<sequence length="184" mass="21166">MIRIRPRHPDDHEFSAFYKANYNRLRSWVRATNPGSEYDQITDEAFTQMWRYWGRITVDRRAYLFTIARNELIQNQNRPSAMPVEPDDSHRLTTVPVEGVDDWQRWADVRDRIAGMPRHVREALSLKIYGLTRSEIARVMGCSPHSVSNYLWTAGRHLDGDAGATQFPDPGSGDVVDPNHGGGW</sequence>
<dbReference type="PANTHER" id="PTHR43133">
    <property type="entry name" value="RNA POLYMERASE ECF-TYPE SIGMA FACTO"/>
    <property type="match status" value="1"/>
</dbReference>
<evidence type="ECO:0000256" key="2">
    <source>
        <dbReference type="ARBA" id="ARBA00023015"/>
    </source>
</evidence>
<feature type="domain" description="RNA polymerase sigma factor 70 region 4 type 2" evidence="7">
    <location>
        <begin position="109"/>
        <end position="151"/>
    </location>
</feature>
<dbReference type="RefSeq" id="WP_344041778.1">
    <property type="nucleotide sequence ID" value="NZ_BAAAKE010000030.1"/>
</dbReference>
<keyword evidence="2" id="KW-0805">Transcription regulation</keyword>
<name>A0ABV9Y222_9PSEU</name>
<dbReference type="InterPro" id="IPR036388">
    <property type="entry name" value="WH-like_DNA-bd_sf"/>
</dbReference>
<dbReference type="Gene3D" id="1.10.10.10">
    <property type="entry name" value="Winged helix-like DNA-binding domain superfamily/Winged helix DNA-binding domain"/>
    <property type="match status" value="1"/>
</dbReference>
<evidence type="ECO:0000256" key="6">
    <source>
        <dbReference type="SAM" id="MobiDB-lite"/>
    </source>
</evidence>
<gene>
    <name evidence="8" type="ORF">ACFPFM_18625</name>
</gene>
<comment type="similarity">
    <text evidence="1">Belongs to the sigma-70 factor family. ECF subfamily.</text>
</comment>
<evidence type="ECO:0000256" key="3">
    <source>
        <dbReference type="ARBA" id="ARBA00023082"/>
    </source>
</evidence>
<feature type="region of interest" description="Disordered" evidence="6">
    <location>
        <begin position="162"/>
        <end position="184"/>
    </location>
</feature>
<keyword evidence="9" id="KW-1185">Reference proteome</keyword>
<dbReference type="Pfam" id="PF08281">
    <property type="entry name" value="Sigma70_r4_2"/>
    <property type="match status" value="1"/>
</dbReference>
<dbReference type="InterPro" id="IPR013324">
    <property type="entry name" value="RNA_pol_sigma_r3/r4-like"/>
</dbReference>
<dbReference type="PANTHER" id="PTHR43133:SF8">
    <property type="entry name" value="RNA POLYMERASE SIGMA FACTOR HI_1459-RELATED"/>
    <property type="match status" value="1"/>
</dbReference>
<keyword evidence="4" id="KW-0238">DNA-binding</keyword>
<keyword evidence="5" id="KW-0804">Transcription</keyword>
<dbReference type="SUPFAM" id="SSF88946">
    <property type="entry name" value="Sigma2 domain of RNA polymerase sigma factors"/>
    <property type="match status" value="1"/>
</dbReference>
<dbReference type="InterPro" id="IPR013325">
    <property type="entry name" value="RNA_pol_sigma_r2"/>
</dbReference>
<keyword evidence="3" id="KW-0731">Sigma factor</keyword>
<evidence type="ECO:0000313" key="8">
    <source>
        <dbReference type="EMBL" id="MFC5055764.1"/>
    </source>
</evidence>
<dbReference type="Proteomes" id="UP001595833">
    <property type="component" value="Unassembled WGS sequence"/>
</dbReference>
<proteinExistence type="inferred from homology"/>
<reference evidence="9" key="1">
    <citation type="journal article" date="2019" name="Int. J. Syst. Evol. Microbiol.">
        <title>The Global Catalogue of Microorganisms (GCM) 10K type strain sequencing project: providing services to taxonomists for standard genome sequencing and annotation.</title>
        <authorList>
            <consortium name="The Broad Institute Genomics Platform"/>
            <consortium name="The Broad Institute Genome Sequencing Center for Infectious Disease"/>
            <person name="Wu L."/>
            <person name="Ma J."/>
        </authorList>
    </citation>
    <scope>NUCLEOTIDE SEQUENCE [LARGE SCALE GENOMIC DNA]</scope>
    <source>
        <strain evidence="9">KCTC 12848</strain>
    </source>
</reference>
<evidence type="ECO:0000256" key="1">
    <source>
        <dbReference type="ARBA" id="ARBA00010641"/>
    </source>
</evidence>
<evidence type="ECO:0000259" key="7">
    <source>
        <dbReference type="Pfam" id="PF08281"/>
    </source>
</evidence>
<evidence type="ECO:0000256" key="5">
    <source>
        <dbReference type="ARBA" id="ARBA00023163"/>
    </source>
</evidence>
<dbReference type="InterPro" id="IPR039425">
    <property type="entry name" value="RNA_pol_sigma-70-like"/>
</dbReference>
<accession>A0ABV9Y222</accession>
<dbReference type="EMBL" id="JBHSJB010000017">
    <property type="protein sequence ID" value="MFC5055764.1"/>
    <property type="molecule type" value="Genomic_DNA"/>
</dbReference>
<organism evidence="8 9">
    <name type="scientific">Saccharothrix xinjiangensis</name>
    <dbReference type="NCBI Taxonomy" id="204798"/>
    <lineage>
        <taxon>Bacteria</taxon>
        <taxon>Bacillati</taxon>
        <taxon>Actinomycetota</taxon>
        <taxon>Actinomycetes</taxon>
        <taxon>Pseudonocardiales</taxon>
        <taxon>Pseudonocardiaceae</taxon>
        <taxon>Saccharothrix</taxon>
    </lineage>
</organism>
<comment type="caution">
    <text evidence="8">The sequence shown here is derived from an EMBL/GenBank/DDBJ whole genome shotgun (WGS) entry which is preliminary data.</text>
</comment>